<name>A0A9W9VS73_9EURO</name>
<evidence type="ECO:0000313" key="2">
    <source>
        <dbReference type="Proteomes" id="UP001147747"/>
    </source>
</evidence>
<dbReference type="EMBL" id="JAPZBU010000009">
    <property type="protein sequence ID" value="KAJ5388436.1"/>
    <property type="molecule type" value="Genomic_DNA"/>
</dbReference>
<protein>
    <submittedName>
        <fullName evidence="1">Uncharacterized protein</fullName>
    </submittedName>
</protein>
<organism evidence="1 2">
    <name type="scientific">Penicillium cosmopolitanum</name>
    <dbReference type="NCBI Taxonomy" id="1131564"/>
    <lineage>
        <taxon>Eukaryota</taxon>
        <taxon>Fungi</taxon>
        <taxon>Dikarya</taxon>
        <taxon>Ascomycota</taxon>
        <taxon>Pezizomycotina</taxon>
        <taxon>Eurotiomycetes</taxon>
        <taxon>Eurotiomycetidae</taxon>
        <taxon>Eurotiales</taxon>
        <taxon>Aspergillaceae</taxon>
        <taxon>Penicillium</taxon>
    </lineage>
</organism>
<dbReference type="GeneID" id="81374594"/>
<dbReference type="Gene3D" id="3.40.50.300">
    <property type="entry name" value="P-loop containing nucleotide triphosphate hydrolases"/>
    <property type="match status" value="1"/>
</dbReference>
<accession>A0A9W9VS73</accession>
<reference evidence="1" key="2">
    <citation type="journal article" date="2023" name="IMA Fungus">
        <title>Comparative genomic study of the Penicillium genus elucidates a diverse pangenome and 15 lateral gene transfer events.</title>
        <authorList>
            <person name="Petersen C."/>
            <person name="Sorensen T."/>
            <person name="Nielsen M.R."/>
            <person name="Sondergaard T.E."/>
            <person name="Sorensen J.L."/>
            <person name="Fitzpatrick D.A."/>
            <person name="Frisvad J.C."/>
            <person name="Nielsen K.L."/>
        </authorList>
    </citation>
    <scope>NUCLEOTIDE SEQUENCE</scope>
    <source>
        <strain evidence="1">IBT 29677</strain>
    </source>
</reference>
<dbReference type="SUPFAM" id="SSF52540">
    <property type="entry name" value="P-loop containing nucleoside triphosphate hydrolases"/>
    <property type="match status" value="1"/>
</dbReference>
<keyword evidence="2" id="KW-1185">Reference proteome</keyword>
<gene>
    <name evidence="1" type="ORF">N7509_010977</name>
</gene>
<comment type="caution">
    <text evidence="1">The sequence shown here is derived from an EMBL/GenBank/DDBJ whole genome shotgun (WGS) entry which is preliminary data.</text>
</comment>
<dbReference type="Proteomes" id="UP001147747">
    <property type="component" value="Unassembled WGS sequence"/>
</dbReference>
<dbReference type="InterPro" id="IPR027417">
    <property type="entry name" value="P-loop_NTPase"/>
</dbReference>
<dbReference type="AlphaFoldDB" id="A0A9W9VS73"/>
<dbReference type="OrthoDB" id="5986190at2759"/>
<sequence length="95" mass="10061">MGCVNFGDRNSGYQVGINNGVVNLPAAGATARASVETVPFPYDPDFVSRDVLLDQIYEKALIPGSRIALVGLGGVGKIQLAIEYAHLVRQQSAET</sequence>
<dbReference type="RefSeq" id="XP_056486234.1">
    <property type="nucleotide sequence ID" value="XM_056635614.1"/>
</dbReference>
<evidence type="ECO:0000313" key="1">
    <source>
        <dbReference type="EMBL" id="KAJ5388436.1"/>
    </source>
</evidence>
<proteinExistence type="predicted"/>
<reference evidence="1" key="1">
    <citation type="submission" date="2022-12" db="EMBL/GenBank/DDBJ databases">
        <authorList>
            <person name="Petersen C."/>
        </authorList>
    </citation>
    <scope>NUCLEOTIDE SEQUENCE</scope>
    <source>
        <strain evidence="1">IBT 29677</strain>
    </source>
</reference>